<dbReference type="InterPro" id="IPR040974">
    <property type="entry name" value="Fn3_PAP"/>
</dbReference>
<comment type="caution">
    <text evidence="15">The sequence shown here is derived from an EMBL/GenBank/DDBJ whole genome shotgun (WGS) entry which is preliminary data.</text>
</comment>
<evidence type="ECO:0000256" key="7">
    <source>
        <dbReference type="ARBA" id="ARBA00022729"/>
    </source>
</evidence>
<keyword evidence="6" id="KW-0964">Secreted</keyword>
<comment type="cofactor">
    <cofactor evidence="1">
        <name>Zn(2+)</name>
        <dbReference type="ChEBI" id="CHEBI:29105"/>
    </cofactor>
</comment>
<dbReference type="Gene3D" id="2.60.40.380">
    <property type="entry name" value="Purple acid phosphatase-like, N-terminal"/>
    <property type="match status" value="1"/>
</dbReference>
<evidence type="ECO:0000256" key="5">
    <source>
        <dbReference type="ARBA" id="ARBA00011738"/>
    </source>
</evidence>
<dbReference type="EMBL" id="CACSLK010000984">
    <property type="protein sequence ID" value="CAA0806575.1"/>
    <property type="molecule type" value="Genomic_DNA"/>
</dbReference>
<comment type="subcellular location">
    <subcellularLocation>
        <location evidence="3">Secreted</location>
    </subcellularLocation>
</comment>
<dbReference type="InterPro" id="IPR008963">
    <property type="entry name" value="Purple_acid_Pase-like_N"/>
</dbReference>
<comment type="cofactor">
    <cofactor evidence="2">
        <name>Fe cation</name>
        <dbReference type="ChEBI" id="CHEBI:24875"/>
    </cofactor>
</comment>
<dbReference type="InterPro" id="IPR025733">
    <property type="entry name" value="PAPs_C"/>
</dbReference>
<dbReference type="OrthoDB" id="45007at2759"/>
<dbReference type="PANTHER" id="PTHR45778">
    <property type="entry name" value="PURPLE ACID PHOSPHATASE-RELATED"/>
    <property type="match status" value="1"/>
</dbReference>
<evidence type="ECO:0000256" key="9">
    <source>
        <dbReference type="ARBA" id="ARBA00023180"/>
    </source>
</evidence>
<dbReference type="InterPro" id="IPR004843">
    <property type="entry name" value="Calcineurin-like_PHP"/>
</dbReference>
<feature type="domain" description="Purple acid phosphatase N-terminal" evidence="13">
    <location>
        <begin position="106"/>
        <end position="210"/>
    </location>
</feature>
<keyword evidence="16" id="KW-1185">Reference proteome</keyword>
<evidence type="ECO:0000256" key="10">
    <source>
        <dbReference type="RuleBase" id="RU361203"/>
    </source>
</evidence>
<protein>
    <recommendedName>
        <fullName evidence="10">Purple acid phosphatase</fullName>
        <ecNumber evidence="10">3.1.3.2</ecNumber>
    </recommendedName>
</protein>
<dbReference type="Pfam" id="PF16656">
    <property type="entry name" value="Pur_ac_phosph_N"/>
    <property type="match status" value="1"/>
</dbReference>
<dbReference type="CDD" id="cd00839">
    <property type="entry name" value="MPP_PAPs"/>
    <property type="match status" value="1"/>
</dbReference>
<comment type="subunit">
    <text evidence="5">Homodimer.</text>
</comment>
<dbReference type="GO" id="GO:0046872">
    <property type="term" value="F:metal ion binding"/>
    <property type="evidence" value="ECO:0007669"/>
    <property type="project" value="InterPro"/>
</dbReference>
<evidence type="ECO:0000256" key="2">
    <source>
        <dbReference type="ARBA" id="ARBA00001962"/>
    </source>
</evidence>
<dbReference type="Pfam" id="PF00149">
    <property type="entry name" value="Metallophos"/>
    <property type="match status" value="1"/>
</dbReference>
<feature type="domain" description="Calcineurin-like phosphoesterase" evidence="11">
    <location>
        <begin position="220"/>
        <end position="435"/>
    </location>
</feature>
<proteinExistence type="inferred from homology"/>
<dbReference type="GO" id="GO:0005576">
    <property type="term" value="C:extracellular region"/>
    <property type="evidence" value="ECO:0007669"/>
    <property type="project" value="UniProtKB-SubCell"/>
</dbReference>
<sequence length="532" mass="59992">VRTCVENKLKYEETGDSSHLPLLCHYPVKAQNLRSDPYYLNCTNKECKKRLLGKCVIRTCSATLRFHVVNIRTDIEFVLFGGGFDTPCILKTSQPLSFANPNSPLYGHLSSPDSTGTKMRITWVSGDNKSQQVRYGNGSSTATAQSNVSTFSRDDMCKCVFIKSPASDFGWHDPGYIHTATMTGIRPSTSYSYVYGSDLVGWSENITFKTPPFAGANELKFIAYGDMGEAPLDSSIEHFMQPGSLRVVKAMADDVSSGLVDSIFHIGDISYATGFLVEWDYFMSLISTRLASRVPYMTSIGNHERNYMDSASLYKTTDSGGECGVPYETYFQMPTPGKDMPWYSIEQGPVHFTVISTEHNWSVNSEQYEWMRKDMAAVDITKTPWIIFTGHRPMYTTNERYTGLHNVDHMFIDAIEPLLLQNKVDLVLFGHIHNYERTCVVYQKMCLSMPTKEGNGIDTYDNTNYSAPIHAIIGMAGFTIEEFPTDRNNNWSLSRIAQFGYIRAHATRNELKVEFVNADTKEVGDSFRIIRN</sequence>
<accession>A0A9N7MBW2</accession>
<gene>
    <name evidence="15" type="ORF">SHERM_09464</name>
</gene>
<dbReference type="Pfam" id="PF14008">
    <property type="entry name" value="Metallophos_C"/>
    <property type="match status" value="1"/>
</dbReference>
<evidence type="ECO:0000256" key="3">
    <source>
        <dbReference type="ARBA" id="ARBA00004613"/>
    </source>
</evidence>
<reference evidence="15" key="1">
    <citation type="submission" date="2019-12" db="EMBL/GenBank/DDBJ databases">
        <authorList>
            <person name="Scholes J."/>
        </authorList>
    </citation>
    <scope>NUCLEOTIDE SEQUENCE</scope>
</reference>
<evidence type="ECO:0000256" key="4">
    <source>
        <dbReference type="ARBA" id="ARBA00008723"/>
    </source>
</evidence>
<comment type="similarity">
    <text evidence="4 10">Belongs to the metallophosphoesterase superfamily. Purple acid phosphatase family.</text>
</comment>
<evidence type="ECO:0000259" key="12">
    <source>
        <dbReference type="Pfam" id="PF14008"/>
    </source>
</evidence>
<evidence type="ECO:0000256" key="8">
    <source>
        <dbReference type="ARBA" id="ARBA00022833"/>
    </source>
</evidence>
<dbReference type="Proteomes" id="UP001153555">
    <property type="component" value="Unassembled WGS sequence"/>
</dbReference>
<feature type="domain" description="Purple acid phosphatase Fn3-like" evidence="14">
    <location>
        <begin position="12"/>
        <end position="100"/>
    </location>
</feature>
<evidence type="ECO:0000259" key="11">
    <source>
        <dbReference type="Pfam" id="PF00149"/>
    </source>
</evidence>
<organism evidence="15 16">
    <name type="scientific">Striga hermonthica</name>
    <name type="common">Purple witchweed</name>
    <name type="synonym">Buchnera hermonthica</name>
    <dbReference type="NCBI Taxonomy" id="68872"/>
    <lineage>
        <taxon>Eukaryota</taxon>
        <taxon>Viridiplantae</taxon>
        <taxon>Streptophyta</taxon>
        <taxon>Embryophyta</taxon>
        <taxon>Tracheophyta</taxon>
        <taxon>Spermatophyta</taxon>
        <taxon>Magnoliopsida</taxon>
        <taxon>eudicotyledons</taxon>
        <taxon>Gunneridae</taxon>
        <taxon>Pentapetalae</taxon>
        <taxon>asterids</taxon>
        <taxon>lamiids</taxon>
        <taxon>Lamiales</taxon>
        <taxon>Orobanchaceae</taxon>
        <taxon>Buchnereae</taxon>
        <taxon>Striga</taxon>
    </lineage>
</organism>
<evidence type="ECO:0000313" key="15">
    <source>
        <dbReference type="EMBL" id="CAA0806575.1"/>
    </source>
</evidence>
<keyword evidence="9" id="KW-0325">Glycoprotein</keyword>
<dbReference type="InterPro" id="IPR041792">
    <property type="entry name" value="MPP_PAP"/>
</dbReference>
<comment type="catalytic activity">
    <reaction evidence="10">
        <text>a phosphate monoester + H2O = an alcohol + phosphate</text>
        <dbReference type="Rhea" id="RHEA:15017"/>
        <dbReference type="ChEBI" id="CHEBI:15377"/>
        <dbReference type="ChEBI" id="CHEBI:30879"/>
        <dbReference type="ChEBI" id="CHEBI:43474"/>
        <dbReference type="ChEBI" id="CHEBI:67140"/>
        <dbReference type="EC" id="3.1.3.2"/>
    </reaction>
</comment>
<dbReference type="GO" id="GO:0003993">
    <property type="term" value="F:acid phosphatase activity"/>
    <property type="evidence" value="ECO:0007669"/>
    <property type="project" value="UniProtKB-EC"/>
</dbReference>
<keyword evidence="7" id="KW-0732">Signal</keyword>
<evidence type="ECO:0000256" key="6">
    <source>
        <dbReference type="ARBA" id="ARBA00022525"/>
    </source>
</evidence>
<evidence type="ECO:0000313" key="16">
    <source>
        <dbReference type="Proteomes" id="UP001153555"/>
    </source>
</evidence>
<dbReference type="InterPro" id="IPR015914">
    <property type="entry name" value="PAPs_N"/>
</dbReference>
<dbReference type="Gene3D" id="3.60.21.10">
    <property type="match status" value="1"/>
</dbReference>
<evidence type="ECO:0000256" key="1">
    <source>
        <dbReference type="ARBA" id="ARBA00001947"/>
    </source>
</evidence>
<dbReference type="AlphaFoldDB" id="A0A9N7MBW2"/>
<keyword evidence="10" id="KW-0378">Hydrolase</keyword>
<evidence type="ECO:0000259" key="13">
    <source>
        <dbReference type="Pfam" id="PF16656"/>
    </source>
</evidence>
<dbReference type="InterPro" id="IPR029052">
    <property type="entry name" value="Metallo-depent_PP-like"/>
</dbReference>
<dbReference type="Pfam" id="PF17808">
    <property type="entry name" value="fn3_PAP"/>
    <property type="match status" value="1"/>
</dbReference>
<dbReference type="SUPFAM" id="SSF49363">
    <property type="entry name" value="Purple acid phosphatase, N-terminal domain"/>
    <property type="match status" value="1"/>
</dbReference>
<evidence type="ECO:0000259" key="14">
    <source>
        <dbReference type="Pfam" id="PF17808"/>
    </source>
</evidence>
<dbReference type="PANTHER" id="PTHR45778:SF3">
    <property type="entry name" value="PURPLE ACID PHOSPHATASE"/>
    <property type="match status" value="1"/>
</dbReference>
<feature type="non-terminal residue" evidence="15">
    <location>
        <position position="532"/>
    </location>
</feature>
<keyword evidence="8" id="KW-0862">Zinc</keyword>
<feature type="domain" description="Purple acid phosphatase C-terminal" evidence="12">
    <location>
        <begin position="467"/>
        <end position="526"/>
    </location>
</feature>
<dbReference type="SUPFAM" id="SSF56300">
    <property type="entry name" value="Metallo-dependent phosphatases"/>
    <property type="match status" value="1"/>
</dbReference>
<dbReference type="EC" id="3.1.3.2" evidence="10"/>
<name>A0A9N7MBW2_STRHE</name>